<accession>A0A848KD06</accession>
<evidence type="ECO:0000259" key="2">
    <source>
        <dbReference type="Pfam" id="PF02342"/>
    </source>
</evidence>
<reference evidence="3 4" key="1">
    <citation type="submission" date="2019-05" db="EMBL/GenBank/DDBJ databases">
        <authorList>
            <person name="Lee S.D."/>
        </authorList>
    </citation>
    <scope>NUCLEOTIDE SEQUENCE [LARGE SCALE GENOMIC DNA]</scope>
    <source>
        <strain evidence="3 4">YC2-7</strain>
    </source>
</reference>
<evidence type="ECO:0000256" key="1">
    <source>
        <dbReference type="ARBA" id="ARBA00008775"/>
    </source>
</evidence>
<reference evidence="3 4" key="2">
    <citation type="submission" date="2020-06" db="EMBL/GenBank/DDBJ databases">
        <title>Antribacter stalactiti gen. nov., sp. nov., a new member of the family Nacardiaceae isolated from a cave.</title>
        <authorList>
            <person name="Kim I.S."/>
        </authorList>
    </citation>
    <scope>NUCLEOTIDE SEQUENCE [LARGE SCALE GENOMIC DNA]</scope>
    <source>
        <strain evidence="3 4">YC2-7</strain>
    </source>
</reference>
<dbReference type="CDD" id="cd06974">
    <property type="entry name" value="TerD_like"/>
    <property type="match status" value="1"/>
</dbReference>
<comment type="caution">
    <text evidence="3">The sequence shown here is derived from an EMBL/GenBank/DDBJ whole genome shotgun (WGS) entry which is preliminary data.</text>
</comment>
<dbReference type="PANTHER" id="PTHR32097">
    <property type="entry name" value="CAMP-BINDING PROTEIN 1-RELATED"/>
    <property type="match status" value="1"/>
</dbReference>
<organism evidence="3 4">
    <name type="scientific">Antrihabitans stalactiti</name>
    <dbReference type="NCBI Taxonomy" id="2584121"/>
    <lineage>
        <taxon>Bacteria</taxon>
        <taxon>Bacillati</taxon>
        <taxon>Actinomycetota</taxon>
        <taxon>Actinomycetes</taxon>
        <taxon>Mycobacteriales</taxon>
        <taxon>Nocardiaceae</taxon>
        <taxon>Antrihabitans</taxon>
    </lineage>
</organism>
<dbReference type="RefSeq" id="WP_169586633.1">
    <property type="nucleotide sequence ID" value="NZ_VCQU01000003.1"/>
</dbReference>
<dbReference type="EMBL" id="VCQU01000003">
    <property type="protein sequence ID" value="NMN95606.1"/>
    <property type="molecule type" value="Genomic_DNA"/>
</dbReference>
<dbReference type="Gene3D" id="2.60.60.30">
    <property type="entry name" value="sav2460 like domains"/>
    <property type="match status" value="1"/>
</dbReference>
<dbReference type="AlphaFoldDB" id="A0A848KD06"/>
<dbReference type="PANTHER" id="PTHR32097:SF4">
    <property type="entry name" value="GENERAL STRESS PROTEIN 16U"/>
    <property type="match status" value="1"/>
</dbReference>
<name>A0A848KD06_9NOCA</name>
<comment type="similarity">
    <text evidence="1">Belongs to the CAPAB/TerDEXZ family.</text>
</comment>
<keyword evidence="4" id="KW-1185">Reference proteome</keyword>
<evidence type="ECO:0000313" key="3">
    <source>
        <dbReference type="EMBL" id="NMN95606.1"/>
    </source>
</evidence>
<proteinExistence type="inferred from homology"/>
<dbReference type="InterPro" id="IPR003325">
    <property type="entry name" value="TerD"/>
</dbReference>
<dbReference type="Pfam" id="PF02342">
    <property type="entry name" value="TerD"/>
    <property type="match status" value="1"/>
</dbReference>
<dbReference type="InterPro" id="IPR051324">
    <property type="entry name" value="Stress/Tellurium_Resist"/>
</dbReference>
<protein>
    <submittedName>
        <fullName evidence="3">TerD family protein</fullName>
    </submittedName>
</protein>
<evidence type="ECO:0000313" key="4">
    <source>
        <dbReference type="Proteomes" id="UP000535543"/>
    </source>
</evidence>
<feature type="domain" description="TerD" evidence="2">
    <location>
        <begin position="23"/>
        <end position="155"/>
    </location>
</feature>
<dbReference type="Proteomes" id="UP000535543">
    <property type="component" value="Unassembled WGS sequence"/>
</dbReference>
<gene>
    <name evidence="3" type="ORF">FGL95_11235</name>
</gene>
<sequence>MTQRLVPGQNAPLRARRLRFVASSDAPLDVSGLVVGPNLESLSADGFVFYNKPHTPGVALQADGLQIDLAAVTPDAAGVLCIVSVDPAASRAGTFGRLSAGLVDENNTAVAEFDVPLSNGISAVLCFELYRKGHEWKVRANGQGYAGGLAQLITTHGVEVDDQPAPAATHSVMRPPSTSTIPIEPLDRNHAFERMWMIFEDAARSAASLQSSRDYAEKRLDDELSAAVADPATRNSPAGNALRATAQQRYDELVAKATASHNNDSDHLIRELVTIDPALPRSLASWNSAAWLTNTPDPSDGIRLGEVGVSERGPLRIPFCVRLPLLRPLWIDTESPSAASGVVSSIVLRLLSASSPTPSFAAVDLTGSLDAITGPLGRLMLGPVVRNHADISTWLESITNEVELEEMAASDRGAPPEGAGPVIVLSDFPHGYQAADIERIIRLAAIGPAVRLSLIIVGSNESQSSDGGLSTLSRHCQHLPTVGDLKIFDPWTDNEWEFTPDAVPNDTDRLAKVMGVLARR</sequence>